<dbReference type="EMBL" id="JAIWOZ010000004">
    <property type="protein sequence ID" value="KAH6606519.1"/>
    <property type="molecule type" value="Genomic_DNA"/>
</dbReference>
<dbReference type="Proteomes" id="UP000827724">
    <property type="component" value="Unassembled WGS sequence"/>
</dbReference>
<organism evidence="1 2">
    <name type="scientific">Trichoderma cornu-damae</name>
    <dbReference type="NCBI Taxonomy" id="654480"/>
    <lineage>
        <taxon>Eukaryota</taxon>
        <taxon>Fungi</taxon>
        <taxon>Dikarya</taxon>
        <taxon>Ascomycota</taxon>
        <taxon>Pezizomycotina</taxon>
        <taxon>Sordariomycetes</taxon>
        <taxon>Hypocreomycetidae</taxon>
        <taxon>Hypocreales</taxon>
        <taxon>Hypocreaceae</taxon>
        <taxon>Trichoderma</taxon>
    </lineage>
</organism>
<accession>A0A9P8TWP9</accession>
<proteinExistence type="predicted"/>
<evidence type="ECO:0000313" key="2">
    <source>
        <dbReference type="Proteomes" id="UP000827724"/>
    </source>
</evidence>
<protein>
    <submittedName>
        <fullName evidence="1">Uncharacterized protein</fullName>
    </submittedName>
</protein>
<keyword evidence="2" id="KW-1185">Reference proteome</keyword>
<gene>
    <name evidence="1" type="ORF">Trco_005672</name>
</gene>
<sequence length="505" mass="52999">MEQSLARVVHVLRPHEVSPVEIRLGRIGCGAFGRAKPRQAVVVKPEAAQHRHHAAKGAAAGLVAQLRDAILEQGTEVGAGEADGAAQEVDPDQAAVEPFGARGDEPQDVGELVDQAHGRVLLGAEAGHQAAQVDARRQPKGRGDVLGELLGGQGAVGVVGHLGRELVDLGEADLLAQGRHVLAEGEVVHAVSLERLEAGDLGDEVHDSVLAAHQLAQAHVGVDLGQVLLADVNPGGQGHVERGLRHRRGRVQDLTGEVQLGDQVDGGLEVLVPGDVEQVLAGRAADDALEEDEAEGGLEDLLVVFVALQRLAQRPDGRVAVAHDVVVDFLAGAGGQGLEVLGGDAQAAVEVGAVGLQRGEDQVGRDRAVLVRLEDGEDGRQDEPDEVVKQPLVVLVQLDLDLPGVVGRPVGEVEEVDVERLLGQRFAALLVNVLDPAPGQGARLQDGPRRRRRVSAWCSGPLKLKPLEKWESMEADLFRSMGSVTTGAKARGVSAHAAETPRKVQ</sequence>
<dbReference type="OrthoDB" id="10677235at2759"/>
<evidence type="ECO:0000313" key="1">
    <source>
        <dbReference type="EMBL" id="KAH6606519.1"/>
    </source>
</evidence>
<comment type="caution">
    <text evidence="1">The sequence shown here is derived from an EMBL/GenBank/DDBJ whole genome shotgun (WGS) entry which is preliminary data.</text>
</comment>
<reference evidence="1" key="1">
    <citation type="submission" date="2021-08" db="EMBL/GenBank/DDBJ databases">
        <title>Chromosome-Level Trichoderma cornu-damae using Hi-C Data.</title>
        <authorList>
            <person name="Kim C.S."/>
        </authorList>
    </citation>
    <scope>NUCLEOTIDE SEQUENCE</scope>
    <source>
        <strain evidence="1">KA19-0412C</strain>
    </source>
</reference>
<dbReference type="AlphaFoldDB" id="A0A9P8TWP9"/>
<name>A0A9P8TWP9_9HYPO</name>